<accession>A0A233RYS9</accession>
<dbReference type="AlphaFoldDB" id="A0A233RYS9"/>
<dbReference type="GO" id="GO:0004674">
    <property type="term" value="F:protein serine/threonine kinase activity"/>
    <property type="evidence" value="ECO:0007669"/>
    <property type="project" value="UniProtKB-KW"/>
</dbReference>
<gene>
    <name evidence="4" type="ORF">BEK98_41995</name>
</gene>
<feature type="region of interest" description="Disordered" evidence="2">
    <location>
        <begin position="94"/>
        <end position="113"/>
    </location>
</feature>
<name>A0A233RYS9_STRDA</name>
<evidence type="ECO:0000313" key="4">
    <source>
        <dbReference type="EMBL" id="OXY88551.1"/>
    </source>
</evidence>
<evidence type="ECO:0000259" key="3">
    <source>
        <dbReference type="Pfam" id="PF13581"/>
    </source>
</evidence>
<comment type="caution">
    <text evidence="4">The sequence shown here is derived from an EMBL/GenBank/DDBJ whole genome shotgun (WGS) entry which is preliminary data.</text>
</comment>
<feature type="compositionally biased region" description="Basic and acidic residues" evidence="2">
    <location>
        <begin position="1"/>
        <end position="10"/>
    </location>
</feature>
<proteinExistence type="predicted"/>
<dbReference type="InterPro" id="IPR003594">
    <property type="entry name" value="HATPase_dom"/>
</dbReference>
<dbReference type="Pfam" id="PF13581">
    <property type="entry name" value="HATPase_c_2"/>
    <property type="match status" value="1"/>
</dbReference>
<feature type="region of interest" description="Disordered" evidence="2">
    <location>
        <begin position="1"/>
        <end position="21"/>
    </location>
</feature>
<keyword evidence="5" id="KW-1185">Reference proteome</keyword>
<evidence type="ECO:0000256" key="2">
    <source>
        <dbReference type="SAM" id="MobiDB-lite"/>
    </source>
</evidence>
<organism evidence="4 5">
    <name type="scientific">Streptomyces diastatochromogenes</name>
    <dbReference type="NCBI Taxonomy" id="42236"/>
    <lineage>
        <taxon>Bacteria</taxon>
        <taxon>Bacillati</taxon>
        <taxon>Actinomycetota</taxon>
        <taxon>Actinomycetes</taxon>
        <taxon>Kitasatosporales</taxon>
        <taxon>Streptomycetaceae</taxon>
        <taxon>Streptomyces</taxon>
    </lineage>
</organism>
<dbReference type="Proteomes" id="UP000215483">
    <property type="component" value="Unassembled WGS sequence"/>
</dbReference>
<evidence type="ECO:0000313" key="5">
    <source>
        <dbReference type="Proteomes" id="UP000215483"/>
    </source>
</evidence>
<keyword evidence="1" id="KW-0723">Serine/threonine-protein kinase</keyword>
<dbReference type="CDD" id="cd16936">
    <property type="entry name" value="HATPase_RsbW-like"/>
    <property type="match status" value="1"/>
</dbReference>
<dbReference type="OrthoDB" id="3211521at2"/>
<dbReference type="PANTHER" id="PTHR35526">
    <property type="entry name" value="ANTI-SIGMA-F FACTOR RSBW-RELATED"/>
    <property type="match status" value="1"/>
</dbReference>
<dbReference type="InterPro" id="IPR050267">
    <property type="entry name" value="Anti-sigma-factor_SerPK"/>
</dbReference>
<keyword evidence="1" id="KW-0418">Kinase</keyword>
<dbReference type="InterPro" id="IPR036890">
    <property type="entry name" value="HATPase_C_sf"/>
</dbReference>
<dbReference type="SUPFAM" id="SSF55874">
    <property type="entry name" value="ATPase domain of HSP90 chaperone/DNA topoisomerase II/histidine kinase"/>
    <property type="match status" value="1"/>
</dbReference>
<protein>
    <recommendedName>
        <fullName evidence="3">Histidine kinase/HSP90-like ATPase domain-containing protein</fullName>
    </recommendedName>
</protein>
<dbReference type="PANTHER" id="PTHR35526:SF3">
    <property type="entry name" value="ANTI-SIGMA-F FACTOR RSBW"/>
    <property type="match status" value="1"/>
</dbReference>
<sequence>MTRTIARDSRSGGAIPEAAVPGPFGTGPWTLPWSPTACGLARTAVRDVLPRWDLGDLVPVAELLVSELVCNALRHGAGPLRLTLERVPDVRCTVSDGSTQPPRLSDAGSEDEGGRGLALVDMLAARWGYERGLPLGKTVWFELSAGSDEPGPGGADSPDEQSALWRDGSVVNGPVALKGGWKGEAA</sequence>
<dbReference type="Gene3D" id="3.30.565.10">
    <property type="entry name" value="Histidine kinase-like ATPase, C-terminal domain"/>
    <property type="match status" value="1"/>
</dbReference>
<dbReference type="RefSeq" id="WP_094222267.1">
    <property type="nucleotide sequence ID" value="NZ_MCGQ01000054.1"/>
</dbReference>
<feature type="domain" description="Histidine kinase/HSP90-like ATPase" evidence="3">
    <location>
        <begin position="35"/>
        <end position="141"/>
    </location>
</feature>
<feature type="region of interest" description="Disordered" evidence="2">
    <location>
        <begin position="146"/>
        <end position="169"/>
    </location>
</feature>
<reference evidence="4 5" key="1">
    <citation type="submission" date="2016-07" db="EMBL/GenBank/DDBJ databases">
        <title>Draft genome of Streptomyces diastatochromogenes.</title>
        <authorList>
            <person name="Podduturi R."/>
            <person name="Lukassen M.B."/>
            <person name="Clausen N."/>
            <person name="Nielsen J.L."/>
            <person name="Jorgensen N.O."/>
        </authorList>
    </citation>
    <scope>NUCLEOTIDE SEQUENCE [LARGE SCALE GENOMIC DNA]</scope>
    <source>
        <strain evidence="4 5">DSM 40608</strain>
    </source>
</reference>
<dbReference type="EMBL" id="MCGQ01000054">
    <property type="protein sequence ID" value="OXY88551.1"/>
    <property type="molecule type" value="Genomic_DNA"/>
</dbReference>
<evidence type="ECO:0000256" key="1">
    <source>
        <dbReference type="ARBA" id="ARBA00022527"/>
    </source>
</evidence>
<keyword evidence="1" id="KW-0808">Transferase</keyword>